<reference evidence="8" key="1">
    <citation type="submission" date="2016-04" db="EMBL/GenBank/DDBJ databases">
        <authorList>
            <person name="Evans L.H."/>
            <person name="Alamgir A."/>
            <person name="Owens N."/>
            <person name="Weber N.D."/>
            <person name="Virtaneva K."/>
            <person name="Barbian K."/>
            <person name="Babar A."/>
            <person name="Rosenke K."/>
        </authorList>
    </citation>
    <scope>NUCLEOTIDE SEQUENCE</scope>
    <source>
        <strain evidence="8">86</strain>
    </source>
</reference>
<evidence type="ECO:0000256" key="6">
    <source>
        <dbReference type="ARBA" id="ARBA00023136"/>
    </source>
</evidence>
<dbReference type="GO" id="GO:0005886">
    <property type="term" value="C:plasma membrane"/>
    <property type="evidence" value="ECO:0007669"/>
    <property type="project" value="UniProtKB-SubCell"/>
</dbReference>
<keyword evidence="3" id="KW-1003">Cell membrane</keyword>
<evidence type="ECO:0000256" key="7">
    <source>
        <dbReference type="SAM" id="Phobius"/>
    </source>
</evidence>
<dbReference type="Pfam" id="PF03601">
    <property type="entry name" value="Cons_hypoth698"/>
    <property type="match status" value="1"/>
</dbReference>
<dbReference type="PANTHER" id="PTHR30106">
    <property type="entry name" value="INNER MEMBRANE PROTEIN YEIH-RELATED"/>
    <property type="match status" value="1"/>
</dbReference>
<feature type="transmembrane region" description="Helical" evidence="7">
    <location>
        <begin position="248"/>
        <end position="267"/>
    </location>
</feature>
<keyword evidence="6 7" id="KW-0472">Membrane</keyword>
<sequence>MASGQEFVRDKAQTAFSDLWRKEDYWAIWLGFFIALLAAWFIFFSQKTDIQAAFDKQNAILETESKKAPFKTIEYLNAVEAKGKIRGSNSEISKTISGIIATPKRWAGSPLSSFIMSKEEADAKNAAGKAKADEAAAAAKEALGKAQAAQKAAEAAGFADANLNKDAQAAIEAWQKAKDAAAKAATSAKPYNMFPNLIIFMVICGLFFSIGILFMGQNVPKFLVGFIFVYFITVLAFFLGNETTMRKYGLGSEAWAIILGMLIANTVRTPAFAKPALQTEFFIKTGLVLLGAEVLFDKIIAIGIPGIFVAWVVTPIVLVSTYIFGQKVLKMESKTLNIVISADMSVCGTSAAIATAAASKAKKEELTLAIGISLTFTAIMMVVMPMFIKALGLPDVLGGAWIGGTIDATGAVAAAGAVLGPKAMYVAATIKMIQNVLIGVTAFCVAVYWCAKVECVEGQRVSAMEIWHRFPKFVLGFLAVSIIYSLLSGSFGSDMSRAIISNGASGSMTVPLRGWFFALAFASIGLSTNFRELAHYFKGGKPVILYVCGQTFNLILTLFMAWLMFYKVFPDITAKI</sequence>
<feature type="transmembrane region" description="Helical" evidence="7">
    <location>
        <begin position="299"/>
        <end position="324"/>
    </location>
</feature>
<dbReference type="AlphaFoldDB" id="A0A212IUI7"/>
<dbReference type="InterPro" id="IPR018383">
    <property type="entry name" value="UPF0324_pro"/>
</dbReference>
<evidence type="ECO:0000256" key="2">
    <source>
        <dbReference type="ARBA" id="ARBA00007977"/>
    </source>
</evidence>
<feature type="transmembrane region" description="Helical" evidence="7">
    <location>
        <begin position="368"/>
        <end position="388"/>
    </location>
</feature>
<feature type="transmembrane region" description="Helical" evidence="7">
    <location>
        <begin position="432"/>
        <end position="451"/>
    </location>
</feature>
<dbReference type="EMBL" id="FLUQ01000001">
    <property type="protein sequence ID" value="SBV90565.1"/>
    <property type="molecule type" value="Genomic_DNA"/>
</dbReference>
<proteinExistence type="inferred from homology"/>
<accession>A0A212IUI7</accession>
<comment type="subcellular location">
    <subcellularLocation>
        <location evidence="1">Cell membrane</location>
        <topology evidence="1">Multi-pass membrane protein</topology>
    </subcellularLocation>
</comment>
<evidence type="ECO:0000256" key="5">
    <source>
        <dbReference type="ARBA" id="ARBA00022989"/>
    </source>
</evidence>
<feature type="transmembrane region" description="Helical" evidence="7">
    <location>
        <begin position="26"/>
        <end position="44"/>
    </location>
</feature>
<protein>
    <submittedName>
        <fullName evidence="8">Uncharacterized protein</fullName>
    </submittedName>
</protein>
<feature type="transmembrane region" description="Helical" evidence="7">
    <location>
        <begin position="543"/>
        <end position="565"/>
    </location>
</feature>
<evidence type="ECO:0000256" key="3">
    <source>
        <dbReference type="ARBA" id="ARBA00022475"/>
    </source>
</evidence>
<feature type="transmembrane region" description="Helical" evidence="7">
    <location>
        <begin position="400"/>
        <end position="420"/>
    </location>
</feature>
<evidence type="ECO:0000256" key="4">
    <source>
        <dbReference type="ARBA" id="ARBA00022692"/>
    </source>
</evidence>
<feature type="transmembrane region" description="Helical" evidence="7">
    <location>
        <begin position="197"/>
        <end position="216"/>
    </location>
</feature>
<evidence type="ECO:0000256" key="1">
    <source>
        <dbReference type="ARBA" id="ARBA00004651"/>
    </source>
</evidence>
<feature type="transmembrane region" description="Helical" evidence="7">
    <location>
        <begin position="222"/>
        <end position="241"/>
    </location>
</feature>
<feature type="transmembrane region" description="Helical" evidence="7">
    <location>
        <begin position="512"/>
        <end position="531"/>
    </location>
</feature>
<evidence type="ECO:0000313" key="8">
    <source>
        <dbReference type="EMBL" id="SBV90565.1"/>
    </source>
</evidence>
<gene>
    <name evidence="8" type="ORF">KL86DPRO_10052</name>
</gene>
<comment type="similarity">
    <text evidence="2">Belongs to the UPF0324 family.</text>
</comment>
<organism evidence="8">
    <name type="scientific">uncultured delta proteobacterium</name>
    <dbReference type="NCBI Taxonomy" id="34034"/>
    <lineage>
        <taxon>Bacteria</taxon>
        <taxon>Deltaproteobacteria</taxon>
        <taxon>environmental samples</taxon>
    </lineage>
</organism>
<keyword evidence="5 7" id="KW-1133">Transmembrane helix</keyword>
<name>A0A212IUI7_9DELT</name>
<feature type="transmembrane region" description="Helical" evidence="7">
    <location>
        <begin position="472"/>
        <end position="492"/>
    </location>
</feature>
<dbReference type="PANTHER" id="PTHR30106:SF1">
    <property type="entry name" value="UPF0324 MEMBRANE PROTEIN FN0533"/>
    <property type="match status" value="1"/>
</dbReference>
<keyword evidence="4 7" id="KW-0812">Transmembrane</keyword>